<proteinExistence type="inferred from homology"/>
<dbReference type="EMBL" id="CAJFCV020000002">
    <property type="protein sequence ID" value="CAG9094954.1"/>
    <property type="molecule type" value="Genomic_DNA"/>
</dbReference>
<evidence type="ECO:0000313" key="13">
    <source>
        <dbReference type="Proteomes" id="UP000095284"/>
    </source>
</evidence>
<dbReference type="Proteomes" id="UP000582659">
    <property type="component" value="Unassembled WGS sequence"/>
</dbReference>
<dbReference type="Proteomes" id="UP000659654">
    <property type="component" value="Unassembled WGS sequence"/>
</dbReference>
<evidence type="ECO:0000256" key="6">
    <source>
        <dbReference type="ARBA" id="ARBA00022692"/>
    </source>
</evidence>
<dbReference type="AlphaFoldDB" id="A0A1I7RW03"/>
<evidence type="ECO:0000256" key="9">
    <source>
        <dbReference type="ARBA" id="ARBA00022989"/>
    </source>
</evidence>
<comment type="similarity">
    <text evidence="4">Belongs to the junctophilin family.</text>
</comment>
<name>A0A1I7RW03_BURXY</name>
<organism evidence="13 15">
    <name type="scientific">Bursaphelenchus xylophilus</name>
    <name type="common">Pinewood nematode worm</name>
    <name type="synonym">Aphelenchoides xylophilus</name>
    <dbReference type="NCBI Taxonomy" id="6326"/>
    <lineage>
        <taxon>Eukaryota</taxon>
        <taxon>Metazoa</taxon>
        <taxon>Ecdysozoa</taxon>
        <taxon>Nematoda</taxon>
        <taxon>Chromadorea</taxon>
        <taxon>Rhabditida</taxon>
        <taxon>Tylenchina</taxon>
        <taxon>Tylenchomorpha</taxon>
        <taxon>Aphelenchoidea</taxon>
        <taxon>Aphelenchoididae</taxon>
        <taxon>Bursaphelenchus</taxon>
    </lineage>
</organism>
<dbReference type="Pfam" id="PF02493">
    <property type="entry name" value="MORN"/>
    <property type="match status" value="4"/>
</dbReference>
<dbReference type="GO" id="GO:0005789">
    <property type="term" value="C:endoplasmic reticulum membrane"/>
    <property type="evidence" value="ECO:0007669"/>
    <property type="project" value="UniProtKB-SubCell"/>
</dbReference>
<dbReference type="OrthoDB" id="5800436at2759"/>
<dbReference type="SMART" id="SM00698">
    <property type="entry name" value="MORN"/>
    <property type="match status" value="6"/>
</dbReference>
<reference evidence="15" key="1">
    <citation type="submission" date="2016-11" db="UniProtKB">
        <authorList>
            <consortium name="WormBaseParasite"/>
        </authorList>
    </citation>
    <scope>IDENTIFICATION</scope>
</reference>
<accession>A0A1I7RW03</accession>
<evidence type="ECO:0000256" key="4">
    <source>
        <dbReference type="ARBA" id="ARBA00008599"/>
    </source>
</evidence>
<dbReference type="eggNOG" id="KOG0231">
    <property type="taxonomic scope" value="Eukaryota"/>
</dbReference>
<keyword evidence="10" id="KW-0472">Membrane</keyword>
<keyword evidence="5" id="KW-1003">Cell membrane</keyword>
<evidence type="ECO:0000256" key="2">
    <source>
        <dbReference type="ARBA" id="ARBA00004184"/>
    </source>
</evidence>
<keyword evidence="6" id="KW-0812">Transmembrane</keyword>
<dbReference type="Gene3D" id="2.20.110.10">
    <property type="entry name" value="Histone H3 K4-specific methyltransferase SET7/9 N-terminal domain"/>
    <property type="match status" value="1"/>
</dbReference>
<dbReference type="GO" id="GO:0005886">
    <property type="term" value="C:plasma membrane"/>
    <property type="evidence" value="ECO:0007669"/>
    <property type="project" value="UniProtKB-SubCell"/>
</dbReference>
<evidence type="ECO:0000313" key="15">
    <source>
        <dbReference type="WBParaSite" id="BXY_0491600.1"/>
    </source>
</evidence>
<dbReference type="InterPro" id="IPR003409">
    <property type="entry name" value="MORN"/>
</dbReference>
<keyword evidence="14" id="KW-1185">Reference proteome</keyword>
<keyword evidence="7" id="KW-0677">Repeat</keyword>
<dbReference type="Proteomes" id="UP000095284">
    <property type="component" value="Unplaced"/>
</dbReference>
<dbReference type="GO" id="GO:0030314">
    <property type="term" value="C:junctional membrane complex"/>
    <property type="evidence" value="ECO:0007669"/>
    <property type="project" value="InterPro"/>
</dbReference>
<evidence type="ECO:0000313" key="11">
    <source>
        <dbReference type="EMBL" id="CAD5214461.1"/>
    </source>
</evidence>
<evidence type="ECO:0000256" key="7">
    <source>
        <dbReference type="ARBA" id="ARBA00022737"/>
    </source>
</evidence>
<gene>
    <name evidence="11" type="ORF">BXYJ_LOCUS3541</name>
</gene>
<dbReference type="SMR" id="A0A1I7RW03"/>
<evidence type="ECO:0000313" key="14">
    <source>
        <dbReference type="Proteomes" id="UP000659654"/>
    </source>
</evidence>
<evidence type="ECO:0000313" key="12">
    <source>
        <dbReference type="EMBL" id="CAG9094954.1"/>
    </source>
</evidence>
<dbReference type="EMBL" id="CAJFDI010000002">
    <property type="protein sequence ID" value="CAD5214461.1"/>
    <property type="molecule type" value="Genomic_DNA"/>
</dbReference>
<evidence type="ECO:0000256" key="3">
    <source>
        <dbReference type="ARBA" id="ARBA00004236"/>
    </source>
</evidence>
<evidence type="ECO:0000256" key="10">
    <source>
        <dbReference type="ARBA" id="ARBA00023136"/>
    </source>
</evidence>
<evidence type="ECO:0000256" key="1">
    <source>
        <dbReference type="ARBA" id="ARBA00004163"/>
    </source>
</evidence>
<keyword evidence="9" id="KW-1133">Transmembrane helix</keyword>
<keyword evidence="8" id="KW-0256">Endoplasmic reticulum</keyword>
<dbReference type="PANTHER" id="PTHR23085">
    <property type="entry name" value="GH28348P"/>
    <property type="match status" value="1"/>
</dbReference>
<dbReference type="InterPro" id="IPR017191">
    <property type="entry name" value="Junctophilin"/>
</dbReference>
<reference evidence="12" key="2">
    <citation type="submission" date="2020-08" db="EMBL/GenBank/DDBJ databases">
        <authorList>
            <person name="Kikuchi T."/>
        </authorList>
    </citation>
    <scope>NUCLEOTIDE SEQUENCE</scope>
    <source>
        <strain evidence="11">Ka4C1</strain>
    </source>
</reference>
<dbReference type="SUPFAM" id="SSF82185">
    <property type="entry name" value="Histone H3 K4-specific methyltransferase SET7/9 N-terminal domain"/>
    <property type="match status" value="3"/>
</dbReference>
<evidence type="ECO:0000256" key="5">
    <source>
        <dbReference type="ARBA" id="ARBA00022475"/>
    </source>
</evidence>
<comment type="subcellular location">
    <subcellularLocation>
        <location evidence="3">Cell membrane</location>
    </subcellularLocation>
    <subcellularLocation>
        <location evidence="2">Endomembrane system</location>
        <topology evidence="2">Peripheral membrane protein</topology>
    </subcellularLocation>
    <subcellularLocation>
        <location evidence="1">Endoplasmic reticulum membrane</location>
        <topology evidence="1">Single-pass type IV membrane protein</topology>
    </subcellularLocation>
</comment>
<sequence length="392" mass="44537">MELGGRLEFDDGRYYIGALNDLKPHGLGVMYNANDQEIYAGEFYKGDETTGVKTFPDGAIFEGHLQTTNPHKGLGVQKSAHNCVNYYGEYSRNDEVTNGILRIRNSRCKYSGSIMNNLPHGFGYLTYDCFNLYTGEFVNGKRHGIGQLMTTTYGRATRNRRSRSSASLNAFLDDSEDELAEDVELVGCSSFRSGFTLDLRSREDRDKLMDEELEEDGGFCVLRSTSDFIDPRATEIYVGEWKDDKRNGYGMVTRNNGSSYQGQWKDNKRHGYGITTYADKHVELGRYLNNKLMETTAPSRFNGVSAFRSTVAEAAKIAEEFPEKVKRLEEEMKSRHYAACNKAEKAMEYQIRARNYADDARSVAKQCGKDDNVFVLDQRTWQPKLEEISPQL</sequence>
<dbReference type="PANTHER" id="PTHR23085:SF16">
    <property type="entry name" value="GH28348P"/>
    <property type="match status" value="1"/>
</dbReference>
<evidence type="ECO:0000256" key="8">
    <source>
        <dbReference type="ARBA" id="ARBA00022824"/>
    </source>
</evidence>
<protein>
    <submittedName>
        <fullName evidence="11">(pine wood nematode) hypothetical protein</fullName>
    </submittedName>
</protein>
<dbReference type="WBParaSite" id="BXY_0491600.1">
    <property type="protein sequence ID" value="BXY_0491600.1"/>
    <property type="gene ID" value="BXY_0491600"/>
</dbReference>